<gene>
    <name evidence="10" type="primary">ehuC</name>
    <name evidence="10" type="ORF">HF519_11350</name>
</gene>
<evidence type="ECO:0000256" key="2">
    <source>
        <dbReference type="ARBA" id="ARBA00022448"/>
    </source>
</evidence>
<comment type="subcellular location">
    <subcellularLocation>
        <location evidence="1 8">Cell membrane</location>
        <topology evidence="1 8">Multi-pass membrane protein</topology>
    </subcellularLocation>
</comment>
<keyword evidence="4 8" id="KW-0812">Transmembrane</keyword>
<keyword evidence="5" id="KW-0029">Amino-acid transport</keyword>
<reference evidence="10 11" key="1">
    <citation type="submission" date="2020-04" db="EMBL/GenBank/DDBJ databases">
        <authorList>
            <person name="Klaysubun C."/>
            <person name="Duangmal K."/>
            <person name="Lipun K."/>
        </authorList>
    </citation>
    <scope>NUCLEOTIDE SEQUENCE [LARGE SCALE GENOMIC DNA]</scope>
    <source>
        <strain evidence="10 11">DSM 45300</strain>
    </source>
</reference>
<comment type="similarity">
    <text evidence="8">Belongs to the binding-protein-dependent transport system permease family.</text>
</comment>
<evidence type="ECO:0000259" key="9">
    <source>
        <dbReference type="PROSITE" id="PS50928"/>
    </source>
</evidence>
<feature type="transmembrane region" description="Helical" evidence="8">
    <location>
        <begin position="20"/>
        <end position="44"/>
    </location>
</feature>
<dbReference type="Proteomes" id="UP000586918">
    <property type="component" value="Unassembled WGS sequence"/>
</dbReference>
<comment type="caution">
    <text evidence="10">The sequence shown here is derived from an EMBL/GenBank/DDBJ whole genome shotgun (WGS) entry which is preliminary data.</text>
</comment>
<dbReference type="InterPro" id="IPR035906">
    <property type="entry name" value="MetI-like_sf"/>
</dbReference>
<protein>
    <submittedName>
        <fullName evidence="10">Ectoine/hydroxyectoine ABC transporter permease subunit EhuC</fullName>
    </submittedName>
</protein>
<evidence type="ECO:0000256" key="3">
    <source>
        <dbReference type="ARBA" id="ARBA00022475"/>
    </source>
</evidence>
<dbReference type="EMBL" id="JAAXKZ010000032">
    <property type="protein sequence ID" value="NMH92153.1"/>
    <property type="molecule type" value="Genomic_DNA"/>
</dbReference>
<dbReference type="InterPro" id="IPR043429">
    <property type="entry name" value="ArtM/GltK/GlnP/TcyL/YhdX-like"/>
</dbReference>
<proteinExistence type="inferred from homology"/>
<keyword evidence="7 8" id="KW-0472">Membrane</keyword>
<feature type="transmembrane region" description="Helical" evidence="8">
    <location>
        <begin position="65"/>
        <end position="88"/>
    </location>
</feature>
<dbReference type="GO" id="GO:0022857">
    <property type="term" value="F:transmembrane transporter activity"/>
    <property type="evidence" value="ECO:0007669"/>
    <property type="project" value="InterPro"/>
</dbReference>
<dbReference type="NCBIfam" id="TIGR01726">
    <property type="entry name" value="HEQRo_perm_3TM"/>
    <property type="match status" value="1"/>
</dbReference>
<dbReference type="RefSeq" id="WP_169412870.1">
    <property type="nucleotide sequence ID" value="NZ_JAAXKZ010000032.1"/>
</dbReference>
<dbReference type="GO" id="GO:0043190">
    <property type="term" value="C:ATP-binding cassette (ABC) transporter complex"/>
    <property type="evidence" value="ECO:0007669"/>
    <property type="project" value="InterPro"/>
</dbReference>
<dbReference type="SUPFAM" id="SSF161098">
    <property type="entry name" value="MetI-like"/>
    <property type="match status" value="1"/>
</dbReference>
<dbReference type="PANTHER" id="PTHR30614:SF0">
    <property type="entry name" value="L-CYSTINE TRANSPORT SYSTEM PERMEASE PROTEIN TCYL"/>
    <property type="match status" value="1"/>
</dbReference>
<organism evidence="10 11">
    <name type="scientific">Pseudonocardia bannensis</name>
    <dbReference type="NCBI Taxonomy" id="630973"/>
    <lineage>
        <taxon>Bacteria</taxon>
        <taxon>Bacillati</taxon>
        <taxon>Actinomycetota</taxon>
        <taxon>Actinomycetes</taxon>
        <taxon>Pseudonocardiales</taxon>
        <taxon>Pseudonocardiaceae</taxon>
        <taxon>Pseudonocardia</taxon>
    </lineage>
</organism>
<evidence type="ECO:0000256" key="8">
    <source>
        <dbReference type="RuleBase" id="RU363032"/>
    </source>
</evidence>
<dbReference type="NCBIfam" id="TIGR03004">
    <property type="entry name" value="ectoine_ehuC"/>
    <property type="match status" value="1"/>
</dbReference>
<evidence type="ECO:0000256" key="1">
    <source>
        <dbReference type="ARBA" id="ARBA00004651"/>
    </source>
</evidence>
<evidence type="ECO:0000256" key="7">
    <source>
        <dbReference type="ARBA" id="ARBA00023136"/>
    </source>
</evidence>
<evidence type="ECO:0000313" key="10">
    <source>
        <dbReference type="EMBL" id="NMH92153.1"/>
    </source>
</evidence>
<feature type="transmembrane region" description="Helical" evidence="8">
    <location>
        <begin position="185"/>
        <end position="210"/>
    </location>
</feature>
<dbReference type="GO" id="GO:0006865">
    <property type="term" value="P:amino acid transport"/>
    <property type="evidence" value="ECO:0007669"/>
    <property type="project" value="UniProtKB-KW"/>
</dbReference>
<evidence type="ECO:0000256" key="5">
    <source>
        <dbReference type="ARBA" id="ARBA00022970"/>
    </source>
</evidence>
<feature type="domain" description="ABC transmembrane type-1" evidence="9">
    <location>
        <begin position="16"/>
        <end position="207"/>
    </location>
</feature>
<dbReference type="Pfam" id="PF00528">
    <property type="entry name" value="BPD_transp_1"/>
    <property type="match status" value="1"/>
</dbReference>
<keyword evidence="2 8" id="KW-0813">Transport</keyword>
<dbReference type="PANTHER" id="PTHR30614">
    <property type="entry name" value="MEMBRANE COMPONENT OF AMINO ACID ABC TRANSPORTER"/>
    <property type="match status" value="1"/>
</dbReference>
<dbReference type="InterPro" id="IPR014342">
    <property type="entry name" value="Ectoine_EhuC"/>
</dbReference>
<accession>A0A848DHY3</accession>
<dbReference type="CDD" id="cd06261">
    <property type="entry name" value="TM_PBP2"/>
    <property type="match status" value="1"/>
</dbReference>
<evidence type="ECO:0000256" key="4">
    <source>
        <dbReference type="ARBA" id="ARBA00022692"/>
    </source>
</evidence>
<keyword evidence="3" id="KW-1003">Cell membrane</keyword>
<evidence type="ECO:0000313" key="11">
    <source>
        <dbReference type="Proteomes" id="UP000586918"/>
    </source>
</evidence>
<dbReference type="Gene3D" id="1.10.3720.10">
    <property type="entry name" value="MetI-like"/>
    <property type="match status" value="1"/>
</dbReference>
<name>A0A848DHY3_9PSEU</name>
<dbReference type="PROSITE" id="PS50928">
    <property type="entry name" value="ABC_TM1"/>
    <property type="match status" value="1"/>
</dbReference>
<evidence type="ECO:0000256" key="6">
    <source>
        <dbReference type="ARBA" id="ARBA00022989"/>
    </source>
</evidence>
<dbReference type="AlphaFoldDB" id="A0A848DHY3"/>
<dbReference type="InterPro" id="IPR000515">
    <property type="entry name" value="MetI-like"/>
</dbReference>
<keyword evidence="6 8" id="KW-1133">Transmembrane helix</keyword>
<dbReference type="InterPro" id="IPR010065">
    <property type="entry name" value="AA_ABC_transptr_permease_3TM"/>
</dbReference>
<keyword evidence="11" id="KW-1185">Reference proteome</keyword>
<sequence>MFDNLPRIVSVLLEGLPETVIATVGGIALTIALSFGGGLALLSGTRAVRLLARVYVEAFRGTSEVVQLFWIYFVLPVLIGFQLVPLWAGVLVLGLNHGAYGAEIVRGAVQSVPKAQYEGAIALSLSPAQRMRRVILPQAVVEMLPPFNNLFIQLLKSTAILSFITVPEVTRQGVQVLVPNFGSDIVLIFVVMLLIYLVLAVLITAVMRLLERLAATKVGRRPSSVARERVDDLGGVAAGGGGAS</sequence>